<dbReference type="FunCoup" id="A0A6P5L0U0">
    <property type="interactions" value="1534"/>
</dbReference>
<evidence type="ECO:0000313" key="2">
    <source>
        <dbReference type="RefSeq" id="XP_020850404.1"/>
    </source>
</evidence>
<gene>
    <name evidence="2" type="primary">TIMM29</name>
</gene>
<dbReference type="GO" id="GO:0042721">
    <property type="term" value="C:TIM22 mitochondrial import inner membrane insertion complex"/>
    <property type="evidence" value="ECO:0007669"/>
    <property type="project" value="InterPro"/>
</dbReference>
<dbReference type="InParanoid" id="A0A6P5L0U0"/>
<name>A0A6P5L0U0_PHACI</name>
<accession>A0A6P5L0U0</accession>
<evidence type="ECO:0000313" key="1">
    <source>
        <dbReference type="Proteomes" id="UP000515140"/>
    </source>
</evidence>
<dbReference type="PANTHER" id="PTHR21435:SF1">
    <property type="entry name" value="MITOCHONDRIAL IMPORT INNER MEMBRANE TRANSLOCASE SUBUNIT TIM29"/>
    <property type="match status" value="1"/>
</dbReference>
<dbReference type="PANTHER" id="PTHR21435">
    <property type="entry name" value="MITOCHONDRIAL IMPORT INNER MEMBRANE TRANSLOCASE SUBUNIT TIM29"/>
    <property type="match status" value="1"/>
</dbReference>
<dbReference type="AlphaFoldDB" id="A0A6P5L0U0"/>
<dbReference type="GeneID" id="110214093"/>
<proteinExistence type="predicted"/>
<protein>
    <submittedName>
        <fullName evidence="2">Mitochondrial import inner membrane translocase subunit Tim29</fullName>
    </submittedName>
</protein>
<dbReference type="Proteomes" id="UP000515140">
    <property type="component" value="Unplaced"/>
</dbReference>
<dbReference type="Pfam" id="PF10171">
    <property type="entry name" value="Tim29"/>
    <property type="match status" value="1"/>
</dbReference>
<dbReference type="RefSeq" id="XP_020850404.1">
    <property type="nucleotide sequence ID" value="XM_020994745.1"/>
</dbReference>
<dbReference type="InterPro" id="IPR019322">
    <property type="entry name" value="TIMM29"/>
</dbReference>
<organism evidence="1 2">
    <name type="scientific">Phascolarctos cinereus</name>
    <name type="common">Koala</name>
    <dbReference type="NCBI Taxonomy" id="38626"/>
    <lineage>
        <taxon>Eukaryota</taxon>
        <taxon>Metazoa</taxon>
        <taxon>Chordata</taxon>
        <taxon>Craniata</taxon>
        <taxon>Vertebrata</taxon>
        <taxon>Euteleostomi</taxon>
        <taxon>Mammalia</taxon>
        <taxon>Metatheria</taxon>
        <taxon>Diprotodontia</taxon>
        <taxon>Phascolarctidae</taxon>
        <taxon>Phascolarctos</taxon>
    </lineage>
</organism>
<dbReference type="KEGG" id="pcw:110214093"/>
<sequence>MVYLGVNTPVTVPRYALHLFPSGEESFPAASLLKRSDTAVLGRRECFLPGCQGVRSRKTMVTAVSWRRVYSSGAAAAAVGGGEGTGPTGAVAKRGVWQRLGAWVHRLLHDYAEACADAAAAARERPVRAALYVGLLGGAAACALRAPEEASFEEALLDASGTLLLLAPGTRNPSSEAHVQRLLWLRGRGRLRHRSLGLCSLLYEAPYDPEVSLYQARCRHLQPRWADFPGRVLDVGFLGRWWVLSAKMRDFDINDDEFRHLPPHLRTLAEHQLRSEANERLFAQKYLPVVLTEDQVDQALWEEHLLQKEKKDRLMLSEAAPEEVGAQSAAG</sequence>
<keyword evidence="1" id="KW-1185">Reference proteome</keyword>
<dbReference type="CTD" id="90580"/>
<dbReference type="GO" id="GO:0045039">
    <property type="term" value="P:protein insertion into mitochondrial inner membrane"/>
    <property type="evidence" value="ECO:0007669"/>
    <property type="project" value="TreeGrafter"/>
</dbReference>
<reference evidence="2" key="1">
    <citation type="submission" date="2025-08" db="UniProtKB">
        <authorList>
            <consortium name="RefSeq"/>
        </authorList>
    </citation>
    <scope>IDENTIFICATION</scope>
    <source>
        <tissue evidence="2">Spleen</tissue>
    </source>
</reference>